<evidence type="ECO:0000256" key="1">
    <source>
        <dbReference type="SAM" id="MobiDB-lite"/>
    </source>
</evidence>
<reference evidence="3 4" key="1">
    <citation type="submission" date="2022-02" db="EMBL/GenBank/DDBJ databases">
        <title>Genome sequence data of Kingella unionensis sp. nov. strain CICC 24913 (CCUG 75125).</title>
        <authorList>
            <person name="Xiao M."/>
        </authorList>
    </citation>
    <scope>NUCLEOTIDE SEQUENCE [LARGE SCALE GENOMIC DNA]</scope>
    <source>
        <strain evidence="3 4">CICC 24913</strain>
    </source>
</reference>
<accession>A0ABS9NPB2</accession>
<protein>
    <recommendedName>
        <fullName evidence="5">DUF2909 domain-containing protein</fullName>
    </recommendedName>
</protein>
<sequence length="110" mass="11293">MDKFFTVLVLLGLIVGSIGLIGLIAALLAKKTPAKKMLFTRLMLGGFSLMMFSLIGFGMFYRPPADGGSFAPPPAASAVRQPENAASAAAPAAAAASDPAASAADWLHTR</sequence>
<keyword evidence="2" id="KW-0472">Membrane</keyword>
<name>A0ABS9NPB2_9NEIS</name>
<proteinExistence type="predicted"/>
<dbReference type="EMBL" id="JAKOOW010000033">
    <property type="protein sequence ID" value="MCG6504634.1"/>
    <property type="molecule type" value="Genomic_DNA"/>
</dbReference>
<keyword evidence="2" id="KW-1133">Transmembrane helix</keyword>
<organism evidence="3 4">
    <name type="scientific">Kingella pumchi</name>
    <dbReference type="NCBI Taxonomy" id="2779506"/>
    <lineage>
        <taxon>Bacteria</taxon>
        <taxon>Pseudomonadati</taxon>
        <taxon>Pseudomonadota</taxon>
        <taxon>Betaproteobacteria</taxon>
        <taxon>Neisseriales</taxon>
        <taxon>Neisseriaceae</taxon>
        <taxon>Kingella</taxon>
    </lineage>
</organism>
<dbReference type="Proteomes" id="UP001298424">
    <property type="component" value="Unassembled WGS sequence"/>
</dbReference>
<dbReference type="RefSeq" id="WP_238748149.1">
    <property type="nucleotide sequence ID" value="NZ_JAKOOW010000033.1"/>
</dbReference>
<feature type="region of interest" description="Disordered" evidence="1">
    <location>
        <begin position="89"/>
        <end position="110"/>
    </location>
</feature>
<evidence type="ECO:0008006" key="5">
    <source>
        <dbReference type="Google" id="ProtNLM"/>
    </source>
</evidence>
<evidence type="ECO:0000313" key="4">
    <source>
        <dbReference type="Proteomes" id="UP001298424"/>
    </source>
</evidence>
<feature type="transmembrane region" description="Helical" evidence="2">
    <location>
        <begin position="41"/>
        <end position="61"/>
    </location>
</feature>
<gene>
    <name evidence="3" type="ORF">MB824_09010</name>
</gene>
<keyword evidence="2" id="KW-0812">Transmembrane</keyword>
<evidence type="ECO:0000256" key="2">
    <source>
        <dbReference type="SAM" id="Phobius"/>
    </source>
</evidence>
<comment type="caution">
    <text evidence="3">The sequence shown here is derived from an EMBL/GenBank/DDBJ whole genome shotgun (WGS) entry which is preliminary data.</text>
</comment>
<feature type="transmembrane region" description="Helical" evidence="2">
    <location>
        <begin position="6"/>
        <end position="29"/>
    </location>
</feature>
<keyword evidence="4" id="KW-1185">Reference proteome</keyword>
<evidence type="ECO:0000313" key="3">
    <source>
        <dbReference type="EMBL" id="MCG6504634.1"/>
    </source>
</evidence>